<proteinExistence type="predicted"/>
<dbReference type="Proteomes" id="UP001439008">
    <property type="component" value="Unassembled WGS sequence"/>
</dbReference>
<dbReference type="EMBL" id="JBDODL010000174">
    <property type="protein sequence ID" value="MES1918996.1"/>
    <property type="molecule type" value="Genomic_DNA"/>
</dbReference>
<gene>
    <name evidence="1" type="ORF">MHBO_000875</name>
</gene>
<comment type="caution">
    <text evidence="1">The sequence shown here is derived from an EMBL/GenBank/DDBJ whole genome shotgun (WGS) entry which is preliminary data.</text>
</comment>
<protein>
    <submittedName>
        <fullName evidence="1">Uncharacterized protein</fullName>
    </submittedName>
</protein>
<reference evidence="1 2" key="1">
    <citation type="journal article" date="2024" name="BMC Biol.">
        <title>Comparative genomics of Ascetosporea gives new insight into the evolutionary basis for animal parasitism in Rhizaria.</title>
        <authorList>
            <person name="Hiltunen Thoren M."/>
            <person name="Onut-Brannstrom I."/>
            <person name="Alfjorden A."/>
            <person name="Peckova H."/>
            <person name="Swords F."/>
            <person name="Hooper C."/>
            <person name="Holzer A.S."/>
            <person name="Bass D."/>
            <person name="Burki F."/>
        </authorList>
    </citation>
    <scope>NUCLEOTIDE SEQUENCE [LARGE SCALE GENOMIC DNA]</scope>
    <source>
        <strain evidence="1">20-A016</strain>
    </source>
</reference>
<evidence type="ECO:0000313" key="1">
    <source>
        <dbReference type="EMBL" id="MES1918996.1"/>
    </source>
</evidence>
<evidence type="ECO:0000313" key="2">
    <source>
        <dbReference type="Proteomes" id="UP001439008"/>
    </source>
</evidence>
<accession>A0ABV2AH40</accession>
<sequence length="54" mass="6150">MLITVPTMAANTPKTTEKIGRKKLNMNLENDLRFDLMCFLKFPVIIIKQIGGKI</sequence>
<keyword evidence="2" id="KW-1185">Reference proteome</keyword>
<organism evidence="1 2">
    <name type="scientific">Bonamia ostreae</name>
    <dbReference type="NCBI Taxonomy" id="126728"/>
    <lineage>
        <taxon>Eukaryota</taxon>
        <taxon>Sar</taxon>
        <taxon>Rhizaria</taxon>
        <taxon>Endomyxa</taxon>
        <taxon>Ascetosporea</taxon>
        <taxon>Haplosporida</taxon>
        <taxon>Bonamia</taxon>
    </lineage>
</organism>
<name>A0ABV2AH40_9EUKA</name>